<reference evidence="1" key="1">
    <citation type="submission" date="2022-08" db="EMBL/GenBank/DDBJ databases">
        <title>Genome Sequence of Lecanicillium fungicola.</title>
        <authorList>
            <person name="Buettner E."/>
        </authorList>
    </citation>
    <scope>NUCLEOTIDE SEQUENCE</scope>
    <source>
        <strain evidence="1">Babe33</strain>
    </source>
</reference>
<dbReference type="Proteomes" id="UP001143910">
    <property type="component" value="Unassembled WGS sequence"/>
</dbReference>
<proteinExistence type="predicted"/>
<comment type="caution">
    <text evidence="1">The sequence shown here is derived from an EMBL/GenBank/DDBJ whole genome shotgun (WGS) entry which is preliminary data.</text>
</comment>
<evidence type="ECO:0000313" key="1">
    <source>
        <dbReference type="EMBL" id="KAJ2981801.1"/>
    </source>
</evidence>
<organism evidence="1 2">
    <name type="scientific">Zarea fungicola</name>
    <dbReference type="NCBI Taxonomy" id="93591"/>
    <lineage>
        <taxon>Eukaryota</taxon>
        <taxon>Fungi</taxon>
        <taxon>Dikarya</taxon>
        <taxon>Ascomycota</taxon>
        <taxon>Pezizomycotina</taxon>
        <taxon>Sordariomycetes</taxon>
        <taxon>Hypocreomycetidae</taxon>
        <taxon>Hypocreales</taxon>
        <taxon>Cordycipitaceae</taxon>
        <taxon>Zarea</taxon>
    </lineage>
</organism>
<evidence type="ECO:0000313" key="2">
    <source>
        <dbReference type="Proteomes" id="UP001143910"/>
    </source>
</evidence>
<dbReference type="EMBL" id="JANJQO010000110">
    <property type="protein sequence ID" value="KAJ2981801.1"/>
    <property type="molecule type" value="Genomic_DNA"/>
</dbReference>
<accession>A0ACC1NT90</accession>
<gene>
    <name evidence="1" type="ORF">NQ176_g1800</name>
</gene>
<keyword evidence="2" id="KW-1185">Reference proteome</keyword>
<name>A0ACC1NT90_9HYPO</name>
<protein>
    <submittedName>
        <fullName evidence="1">Uncharacterized protein</fullName>
    </submittedName>
</protein>
<sequence>MANGLTPQQLKEIAVIERVSSSLSLLGCVLVIGTFCLSKSFHKPINRMVFFASFGNAMTNVGTLMTNVYVMSPRFMVADAYWALAMAINVHLTFYHKYDARRLRKMELPYLLACYGIPFIPAMTYIFVNTEQRGPFYGNAVLWCWIRSEWDIWRILTFYGPVWVMIVIIFAIYIRTGWTIYQNRKQLYTVDISNRYSIYDRPTSASRTVEITVTSEGVDLPAVGSPGQGHRRESASYAVFISSGLEPLKEDLVIPFSTKIATKPTEMAPATQPNHAAPRPRPVHTLKKSYSDHHNATAAYTKTAMLFFAVLLITWIPSSANRVFTLVHPSATNVALEYMSACVLPLQGFWNAIIYVFTSWCAFKSYFGDFKIGSRTKAAKPTTHQRPPTTATSNVESASHLQSQDSTDALV</sequence>